<dbReference type="AlphaFoldDB" id="A0A0F9A6U2"/>
<comment type="caution">
    <text evidence="2">The sequence shown here is derived from an EMBL/GenBank/DDBJ whole genome shotgun (WGS) entry which is preliminary data.</text>
</comment>
<name>A0A0F9A6U2_9ZZZZ</name>
<accession>A0A0F9A6U2</accession>
<protein>
    <submittedName>
        <fullName evidence="2">Uncharacterized protein</fullName>
    </submittedName>
</protein>
<keyword evidence="1" id="KW-0175">Coiled coil</keyword>
<feature type="coiled-coil region" evidence="1">
    <location>
        <begin position="47"/>
        <end position="74"/>
    </location>
</feature>
<reference evidence="2" key="1">
    <citation type="journal article" date="2015" name="Nature">
        <title>Complex archaea that bridge the gap between prokaryotes and eukaryotes.</title>
        <authorList>
            <person name="Spang A."/>
            <person name="Saw J.H."/>
            <person name="Jorgensen S.L."/>
            <person name="Zaremba-Niedzwiedzka K."/>
            <person name="Martijn J."/>
            <person name="Lind A.E."/>
            <person name="van Eijk R."/>
            <person name="Schleper C."/>
            <person name="Guy L."/>
            <person name="Ettema T.J."/>
        </authorList>
    </citation>
    <scope>NUCLEOTIDE SEQUENCE</scope>
</reference>
<evidence type="ECO:0000313" key="2">
    <source>
        <dbReference type="EMBL" id="KKK93895.1"/>
    </source>
</evidence>
<organism evidence="2">
    <name type="scientific">marine sediment metagenome</name>
    <dbReference type="NCBI Taxonomy" id="412755"/>
    <lineage>
        <taxon>unclassified sequences</taxon>
        <taxon>metagenomes</taxon>
        <taxon>ecological metagenomes</taxon>
    </lineage>
</organism>
<gene>
    <name evidence="2" type="ORF">LCGC14_2688300</name>
</gene>
<proteinExistence type="predicted"/>
<dbReference type="EMBL" id="LAZR01047579">
    <property type="protein sequence ID" value="KKK93895.1"/>
    <property type="molecule type" value="Genomic_DNA"/>
</dbReference>
<evidence type="ECO:0000256" key="1">
    <source>
        <dbReference type="SAM" id="Coils"/>
    </source>
</evidence>
<sequence length="100" mass="11700">MTKNKIPLTDIEKESTQRDILIAKFQIEGLELNVDATQKQIDSQITLKKQRIELMNAKNQLEQTKKNLKVLERQLRDGHFIDKNTGDFVYREDSQEGVKK</sequence>